<keyword evidence="2" id="KW-1185">Reference proteome</keyword>
<dbReference type="Proteomes" id="UP000023152">
    <property type="component" value="Unassembled WGS sequence"/>
</dbReference>
<evidence type="ECO:0000313" key="2">
    <source>
        <dbReference type="Proteomes" id="UP000023152"/>
    </source>
</evidence>
<dbReference type="AlphaFoldDB" id="X6LDI6"/>
<organism evidence="1 2">
    <name type="scientific">Reticulomyxa filosa</name>
    <dbReference type="NCBI Taxonomy" id="46433"/>
    <lineage>
        <taxon>Eukaryota</taxon>
        <taxon>Sar</taxon>
        <taxon>Rhizaria</taxon>
        <taxon>Retaria</taxon>
        <taxon>Foraminifera</taxon>
        <taxon>Monothalamids</taxon>
        <taxon>Reticulomyxidae</taxon>
        <taxon>Reticulomyxa</taxon>
    </lineage>
</organism>
<comment type="caution">
    <text evidence="1">The sequence shown here is derived from an EMBL/GenBank/DDBJ whole genome shotgun (WGS) entry which is preliminary data.</text>
</comment>
<protein>
    <submittedName>
        <fullName evidence="1">Uncharacterized protein</fullName>
    </submittedName>
</protein>
<name>X6LDI6_RETFI</name>
<dbReference type="InterPro" id="IPR036322">
    <property type="entry name" value="WD40_repeat_dom_sf"/>
</dbReference>
<gene>
    <name evidence="1" type="ORF">RFI_37395</name>
</gene>
<reference evidence="1 2" key="1">
    <citation type="journal article" date="2013" name="Curr. Biol.">
        <title>The Genome of the Foraminiferan Reticulomyxa filosa.</title>
        <authorList>
            <person name="Glockner G."/>
            <person name="Hulsmann N."/>
            <person name="Schleicher M."/>
            <person name="Noegel A.A."/>
            <person name="Eichinger L."/>
            <person name="Gallinger C."/>
            <person name="Pawlowski J."/>
            <person name="Sierra R."/>
            <person name="Euteneuer U."/>
            <person name="Pillet L."/>
            <person name="Moustafa A."/>
            <person name="Platzer M."/>
            <person name="Groth M."/>
            <person name="Szafranski K."/>
            <person name="Schliwa M."/>
        </authorList>
    </citation>
    <scope>NUCLEOTIDE SEQUENCE [LARGE SCALE GENOMIC DNA]</scope>
</reference>
<proteinExistence type="predicted"/>
<dbReference type="SUPFAM" id="SSF50978">
    <property type="entry name" value="WD40 repeat-like"/>
    <property type="match status" value="1"/>
</dbReference>
<accession>X6LDI6</accession>
<dbReference type="EMBL" id="ASPP01042099">
    <property type="protein sequence ID" value="ETO00063.1"/>
    <property type="molecule type" value="Genomic_DNA"/>
</dbReference>
<sequence length="122" mass="14381">MKSLKKRKSLSKMSKNDLIDIVEICNKYPFSAIDSNKDPVIALNEITYDRYQNITNYYFLMINLQLYPDCVLIISFNDDKYLYSGSSDNTILFCNIRSNKKELYVINEDNNKEIITLLNLYH</sequence>
<evidence type="ECO:0000313" key="1">
    <source>
        <dbReference type="EMBL" id="ETO00063.1"/>
    </source>
</evidence>